<organism evidence="2 3">
    <name type="scientific">Trametes cubensis</name>
    <dbReference type="NCBI Taxonomy" id="1111947"/>
    <lineage>
        <taxon>Eukaryota</taxon>
        <taxon>Fungi</taxon>
        <taxon>Dikarya</taxon>
        <taxon>Basidiomycota</taxon>
        <taxon>Agaricomycotina</taxon>
        <taxon>Agaricomycetes</taxon>
        <taxon>Polyporales</taxon>
        <taxon>Polyporaceae</taxon>
        <taxon>Trametes</taxon>
    </lineage>
</organism>
<keyword evidence="3" id="KW-1185">Reference proteome</keyword>
<evidence type="ECO:0000313" key="2">
    <source>
        <dbReference type="EMBL" id="KAJ8456476.1"/>
    </source>
</evidence>
<reference evidence="2" key="1">
    <citation type="submission" date="2022-11" db="EMBL/GenBank/DDBJ databases">
        <title>Genome Sequence of Cubamyces cubensis.</title>
        <authorList>
            <person name="Buettner E."/>
        </authorList>
    </citation>
    <scope>NUCLEOTIDE SEQUENCE</scope>
    <source>
        <strain evidence="2">MPL-01</strain>
    </source>
</reference>
<dbReference type="EMBL" id="JAPEVG010000674">
    <property type="protein sequence ID" value="KAJ8456476.1"/>
    <property type="molecule type" value="Genomic_DNA"/>
</dbReference>
<dbReference type="AlphaFoldDB" id="A0AAD7X578"/>
<evidence type="ECO:0000313" key="3">
    <source>
        <dbReference type="Proteomes" id="UP001215151"/>
    </source>
</evidence>
<gene>
    <name evidence="2" type="ORF">ONZ51_g12105</name>
</gene>
<name>A0AAD7X578_9APHY</name>
<feature type="compositionally biased region" description="Basic residues" evidence="1">
    <location>
        <begin position="81"/>
        <end position="100"/>
    </location>
</feature>
<feature type="region of interest" description="Disordered" evidence="1">
    <location>
        <begin position="1"/>
        <end position="100"/>
    </location>
</feature>
<dbReference type="Proteomes" id="UP001215151">
    <property type="component" value="Unassembled WGS sequence"/>
</dbReference>
<evidence type="ECO:0000256" key="1">
    <source>
        <dbReference type="SAM" id="MobiDB-lite"/>
    </source>
</evidence>
<accession>A0AAD7X578</accession>
<comment type="caution">
    <text evidence="2">The sequence shown here is derived from an EMBL/GenBank/DDBJ whole genome shotgun (WGS) entry which is preliminary data.</text>
</comment>
<proteinExistence type="predicted"/>
<feature type="compositionally biased region" description="Gly residues" evidence="1">
    <location>
        <begin position="56"/>
        <end position="66"/>
    </location>
</feature>
<protein>
    <submittedName>
        <fullName evidence="2">Uncharacterized protein</fullName>
    </submittedName>
</protein>
<sequence length="100" mass="10340">MHLPPGPGYPMGSPQGPPTLGGPGGPAHPAHPGYPIHSPTELSSSRPMEGVERGPPGRGGGGGGPGDAMVVEDDDEAWRHPTPHNARRRAGKHTRRVIVK</sequence>